<feature type="region of interest" description="Disordered" evidence="1">
    <location>
        <begin position="231"/>
        <end position="251"/>
    </location>
</feature>
<dbReference type="PANTHER" id="PTHR39200:SF1">
    <property type="entry name" value="AUTO-TRANSPORTER ADHESIN HEAD GIN DOMAIN-CONTAINING PROTEIN-RELATED"/>
    <property type="match status" value="1"/>
</dbReference>
<gene>
    <name evidence="4" type="ORF">SAMN05444148_2172</name>
</gene>
<name>A0A1M5THL1_9FLAO</name>
<evidence type="ECO:0000256" key="2">
    <source>
        <dbReference type="SAM" id="SignalP"/>
    </source>
</evidence>
<feature type="chain" id="PRO_5012612671" evidence="2">
    <location>
        <begin position="30"/>
        <end position="251"/>
    </location>
</feature>
<feature type="signal peptide" evidence="2">
    <location>
        <begin position="1"/>
        <end position="29"/>
    </location>
</feature>
<accession>A0A1M5THL1</accession>
<dbReference type="Pfam" id="PF10988">
    <property type="entry name" value="DUF2807"/>
    <property type="match status" value="1"/>
</dbReference>
<feature type="domain" description="Putative auto-transporter adhesin head GIN" evidence="3">
    <location>
        <begin position="52"/>
        <end position="236"/>
    </location>
</feature>
<dbReference type="Gene3D" id="2.160.20.120">
    <property type="match status" value="1"/>
</dbReference>
<reference evidence="5" key="1">
    <citation type="submission" date="2016-11" db="EMBL/GenBank/DDBJ databases">
        <authorList>
            <person name="Varghese N."/>
            <person name="Submissions S."/>
        </authorList>
    </citation>
    <scope>NUCLEOTIDE SEQUENCE [LARGE SCALE GENOMIC DNA]</scope>
    <source>
        <strain evidence="5">DSM 25330</strain>
    </source>
</reference>
<dbReference type="InterPro" id="IPR021255">
    <property type="entry name" value="DUF2807"/>
</dbReference>
<evidence type="ECO:0000256" key="1">
    <source>
        <dbReference type="SAM" id="MobiDB-lite"/>
    </source>
</evidence>
<evidence type="ECO:0000313" key="5">
    <source>
        <dbReference type="Proteomes" id="UP000184522"/>
    </source>
</evidence>
<dbReference type="AlphaFoldDB" id="A0A1M5THL1"/>
<sequence>MFVIKPKIMRNLKFTFSFILLLALTTSHAQWWGGKGVRGNGDVTTITRNTGDYDGIKCGGFMDFKLVPGEEGKITIKGESNLLEYIVTEVKGGDLVIKVKNGKNINPSKNNGILITIPYKDVDKVSLAGSGDLWNEGIIKADDFSTSVAGSGDLILNIDTNYTDASVAGSGDLTLKGKAKNLKVRVAGSGDIHGFKLDSVNVDASVAGSGDISVNCSGELKARVAGSGDIEYRGNPTKEDTKVSGSGSIEN</sequence>
<proteinExistence type="predicted"/>
<dbReference type="EMBL" id="FQWS01000002">
    <property type="protein sequence ID" value="SHH50237.1"/>
    <property type="molecule type" value="Genomic_DNA"/>
</dbReference>
<protein>
    <submittedName>
        <fullName evidence="4">Putative auto-transporter adhesin, head GIN domain</fullName>
    </submittedName>
</protein>
<evidence type="ECO:0000259" key="3">
    <source>
        <dbReference type="Pfam" id="PF10988"/>
    </source>
</evidence>
<dbReference type="STRING" id="1089305.SAMN05444148_2172"/>
<evidence type="ECO:0000313" key="4">
    <source>
        <dbReference type="EMBL" id="SHH50237.1"/>
    </source>
</evidence>
<dbReference type="PANTHER" id="PTHR39200">
    <property type="entry name" value="HYPOTHETICAL EXPORTED PROTEIN"/>
    <property type="match status" value="1"/>
</dbReference>
<organism evidence="4 5">
    <name type="scientific">Winogradskyella jejuensis</name>
    <dbReference type="NCBI Taxonomy" id="1089305"/>
    <lineage>
        <taxon>Bacteria</taxon>
        <taxon>Pseudomonadati</taxon>
        <taxon>Bacteroidota</taxon>
        <taxon>Flavobacteriia</taxon>
        <taxon>Flavobacteriales</taxon>
        <taxon>Flavobacteriaceae</taxon>
        <taxon>Winogradskyella</taxon>
    </lineage>
</organism>
<keyword evidence="2" id="KW-0732">Signal</keyword>
<dbReference type="Proteomes" id="UP000184522">
    <property type="component" value="Unassembled WGS sequence"/>
</dbReference>
<keyword evidence="5" id="KW-1185">Reference proteome</keyword>
<feature type="compositionally biased region" description="Basic and acidic residues" evidence="1">
    <location>
        <begin position="231"/>
        <end position="242"/>
    </location>
</feature>